<evidence type="ECO:0000256" key="1">
    <source>
        <dbReference type="SAM" id="MobiDB-lite"/>
    </source>
</evidence>
<evidence type="ECO:0000313" key="3">
    <source>
        <dbReference type="Proteomes" id="UP000663193"/>
    </source>
</evidence>
<accession>A0A7U2FH35</accession>
<protein>
    <submittedName>
        <fullName evidence="2">Uncharacterized protein</fullName>
    </submittedName>
</protein>
<feature type="compositionally biased region" description="Polar residues" evidence="1">
    <location>
        <begin position="98"/>
        <end position="114"/>
    </location>
</feature>
<keyword evidence="3" id="KW-1185">Reference proteome</keyword>
<dbReference type="EMBL" id="CP069040">
    <property type="protein sequence ID" value="QRD05172.1"/>
    <property type="molecule type" value="Genomic_DNA"/>
</dbReference>
<dbReference type="VEuPathDB" id="FungiDB:JI435_110850"/>
<feature type="compositionally biased region" description="Basic residues" evidence="1">
    <location>
        <begin position="210"/>
        <end position="224"/>
    </location>
</feature>
<feature type="region of interest" description="Disordered" evidence="1">
    <location>
        <begin position="203"/>
        <end position="232"/>
    </location>
</feature>
<gene>
    <name evidence="2" type="ORF">JI435_110850</name>
</gene>
<sequence>MPTGQQQRLLIPIRLDTNTYITTTKLRKALPSGHAHAHARPVQANPMGSDMHSGHQSSHHGGHQSSRHDTRQSSRRGGQQPSRHDGHQCSRHGGPSSYAGQSSRHGNSSAQTGHIYQFNGPPGPSARYSQTVQFSPAQFMQHPKQYTAPQPVTGPMPGPRELFIHPNFPGRVLCGHRIEVIPDDVYAPAYEEMFEGNQRMKIHQDAGTRKIPRPPHLMKQRPRGNVRYLNSR</sequence>
<dbReference type="AlphaFoldDB" id="A0A7U2FH35"/>
<dbReference type="Proteomes" id="UP000663193">
    <property type="component" value="Chromosome 18"/>
</dbReference>
<feature type="compositionally biased region" description="Low complexity" evidence="1">
    <location>
        <begin position="47"/>
        <end position="56"/>
    </location>
</feature>
<organism evidence="2 3">
    <name type="scientific">Phaeosphaeria nodorum (strain SN15 / ATCC MYA-4574 / FGSC 10173)</name>
    <name type="common">Glume blotch fungus</name>
    <name type="synonym">Parastagonospora nodorum</name>
    <dbReference type="NCBI Taxonomy" id="321614"/>
    <lineage>
        <taxon>Eukaryota</taxon>
        <taxon>Fungi</taxon>
        <taxon>Dikarya</taxon>
        <taxon>Ascomycota</taxon>
        <taxon>Pezizomycotina</taxon>
        <taxon>Dothideomycetes</taxon>
        <taxon>Pleosporomycetidae</taxon>
        <taxon>Pleosporales</taxon>
        <taxon>Pleosporineae</taxon>
        <taxon>Phaeosphaeriaceae</taxon>
        <taxon>Parastagonospora</taxon>
    </lineage>
</organism>
<evidence type="ECO:0000313" key="2">
    <source>
        <dbReference type="EMBL" id="QRD05172.1"/>
    </source>
</evidence>
<proteinExistence type="predicted"/>
<feature type="region of interest" description="Disordered" evidence="1">
    <location>
        <begin position="28"/>
        <end position="129"/>
    </location>
</feature>
<name>A0A7U2FH35_PHANO</name>
<reference evidence="3" key="1">
    <citation type="journal article" date="2021" name="BMC Genomics">
        <title>Chromosome-level genome assembly and manually-curated proteome of model necrotroph Parastagonospora nodorum Sn15 reveals a genome-wide trove of candidate effector homologs, and redundancy of virulence-related functions within an accessory chromosome.</title>
        <authorList>
            <person name="Bertazzoni S."/>
            <person name="Jones D.A.B."/>
            <person name="Phan H.T."/>
            <person name="Tan K.-C."/>
            <person name="Hane J.K."/>
        </authorList>
    </citation>
    <scope>NUCLEOTIDE SEQUENCE [LARGE SCALE GENOMIC DNA]</scope>
    <source>
        <strain evidence="3">SN15 / ATCC MYA-4574 / FGSC 10173)</strain>
    </source>
</reference>